<protein>
    <submittedName>
        <fullName evidence="1">DUF1819 family protein</fullName>
    </submittedName>
</protein>
<accession>A0ABY2NAT9</accession>
<dbReference type="InterPro" id="IPR014948">
    <property type="entry name" value="BrxA"/>
</dbReference>
<proteinExistence type="predicted"/>
<dbReference type="Proteomes" id="UP000298057">
    <property type="component" value="Unassembled WGS sequence"/>
</dbReference>
<reference evidence="2" key="1">
    <citation type="journal article" date="2019" name="PLoS Negl. Trop. Dis.">
        <title>Revisiting the worldwide diversity of Leptospira species in the environment.</title>
        <authorList>
            <person name="Vincent A.T."/>
            <person name="Schiettekatte O."/>
            <person name="Bourhy P."/>
            <person name="Veyrier F.J."/>
            <person name="Picardeau M."/>
        </authorList>
    </citation>
    <scope>NUCLEOTIDE SEQUENCE [LARGE SCALE GENOMIC DNA]</scope>
    <source>
        <strain evidence="2">201702406</strain>
    </source>
</reference>
<sequence>MKLLKKTKYNTELSRGLGLFEETKVLFSLYSPGMTSNHLYETALKSGMLPNISSKRLKNIVSGCFTPRYIKTDSAKYLKLLSLSIPANRFNQILLIFTCIANPILFDFIIKVYWQKYASGNETISGIDAKQFVKESIHAGLTTTIWSEAMETRVSSYLLGCLSDYKMISSEKKRIRIILNFKIFDETTLFLSYWLHFQDIGDNSLIHHELWKIFGLEPMDVREELKRISLTGSLIVQAAGDMTRISWKYGSMEEVLNVISKL</sequence>
<keyword evidence="2" id="KW-1185">Reference proteome</keyword>
<gene>
    <name evidence="1" type="ORF">EHQ82_10790</name>
</gene>
<name>A0ABY2NAT9_9LEPT</name>
<evidence type="ECO:0000313" key="1">
    <source>
        <dbReference type="EMBL" id="TGM20254.1"/>
    </source>
</evidence>
<dbReference type="Gene3D" id="1.10.3540.10">
    <property type="entry name" value="uncharacterized protein from magnetospirillum magneticum domain"/>
    <property type="match status" value="1"/>
</dbReference>
<organism evidence="1 2">
    <name type="scientific">Leptospira selangorensis</name>
    <dbReference type="NCBI Taxonomy" id="2484982"/>
    <lineage>
        <taxon>Bacteria</taxon>
        <taxon>Pseudomonadati</taxon>
        <taxon>Spirochaetota</taxon>
        <taxon>Spirochaetia</taxon>
        <taxon>Leptospirales</taxon>
        <taxon>Leptospiraceae</taxon>
        <taxon>Leptospira</taxon>
    </lineage>
</organism>
<comment type="caution">
    <text evidence="1">The sequence shown here is derived from an EMBL/GenBank/DDBJ whole genome shotgun (WGS) entry which is preliminary data.</text>
</comment>
<dbReference type="EMBL" id="RQGU01000093">
    <property type="protein sequence ID" value="TGM20254.1"/>
    <property type="molecule type" value="Genomic_DNA"/>
</dbReference>
<dbReference type="Pfam" id="PF08849">
    <property type="entry name" value="BrxA"/>
    <property type="match status" value="1"/>
</dbReference>
<dbReference type="InterPro" id="IPR023137">
    <property type="entry name" value="BrxA_sf"/>
</dbReference>
<evidence type="ECO:0000313" key="2">
    <source>
        <dbReference type="Proteomes" id="UP000298057"/>
    </source>
</evidence>